<feature type="region of interest" description="Disordered" evidence="1">
    <location>
        <begin position="319"/>
        <end position="362"/>
    </location>
</feature>
<dbReference type="SUPFAM" id="SSF103657">
    <property type="entry name" value="BAR/IMD domain-like"/>
    <property type="match status" value="1"/>
</dbReference>
<sequence>MAQSHENLAAKIQADVENPLRQYPTTSRELQQMGNVSGNLSAIAKELANAQKKAQKLDAKGGSKAEDAKSSVDDATSQWESQAPFVFEQLQALDEARVNHLRDVLTQFQTHELDAIERGRVSAESCLNALLNVETADEIKTFATRAKSQTGSATARRESTLGPSRPAGTNIPPTPPPPRSMDHRGSAASTQDHLAPLPEAPREKKLSGLKRLGTVMGRRKNAAPPPPPSAEKKKERTRSFVPFRRQESSRSFSDLETTGQDLTQTASRDDRASSRHDSERPPQTQESLMTDTSSPAPTNGINTRHAEREAPLPQIAVSQPQNAELPATSPSSPTVEANRRSFQPDPFAQTSDVTSPAEESARNFEIKDEPIPEDASAAQLAMNNIQNQLRMQAQTSGLNRNQASVRGRRDVRNTMFFPGQQPGLPSPATPDLGSPSTPASTLTMPTTATSSTPATTATDTPSDVLTPIKRSLGSGTIPEDASHAVSDSQSIHSAHSMAGLAHHTDLHEPGLNASLVETVNTWFSDEGVTRSFVVGEVALAYNRTETTSSSQEVVRLQNFHQLEKCAQNPQFVTTSSGDHQPGTYNVALSSISRSMPTIAFKYQLHMNEANLSAASPLLVTQAWQIIEGQASVILLYSLNPAFGAVAISGTSPTPPPQELILKNVNITVNLDVKPTTSETSAPKAVGAQMMPVQHAQFKKRSSSVVWKFPELLVKPTQERLLVRFMVENNGLAKRGGVDVKFEAHNMLASALGVERLASGGEAATPAADPFADEVEARKSAEGGQRWEDVQSRKVLVSGKYSAM</sequence>
<dbReference type="EMBL" id="JAVRRJ010000003">
    <property type="protein sequence ID" value="KAK5086731.1"/>
    <property type="molecule type" value="Genomic_DNA"/>
</dbReference>
<evidence type="ECO:0000313" key="3">
    <source>
        <dbReference type="EMBL" id="KAK5086731.1"/>
    </source>
</evidence>
<evidence type="ECO:0000313" key="4">
    <source>
        <dbReference type="Proteomes" id="UP001309876"/>
    </source>
</evidence>
<reference evidence="3 4" key="1">
    <citation type="submission" date="2023-08" db="EMBL/GenBank/DDBJ databases">
        <title>Black Yeasts Isolated from many extreme environments.</title>
        <authorList>
            <person name="Coleine C."/>
            <person name="Stajich J.E."/>
            <person name="Selbmann L."/>
        </authorList>
    </citation>
    <scope>NUCLEOTIDE SEQUENCE [LARGE SCALE GENOMIC DNA]</scope>
    <source>
        <strain evidence="3 4">CCFEE 5910</strain>
    </source>
</reference>
<protein>
    <submittedName>
        <fullName evidence="3">Suppressor of Profilin deletion</fullName>
    </submittedName>
</protein>
<feature type="domain" description="MHD" evidence="2">
    <location>
        <begin position="508"/>
        <end position="786"/>
    </location>
</feature>
<dbReference type="InterPro" id="IPR027267">
    <property type="entry name" value="AH/BAR_dom_sf"/>
</dbReference>
<proteinExistence type="predicted"/>
<comment type="caution">
    <text evidence="3">The sequence shown here is derived from an EMBL/GenBank/DDBJ whole genome shotgun (WGS) entry which is preliminary data.</text>
</comment>
<feature type="region of interest" description="Disordered" evidence="1">
    <location>
        <begin position="51"/>
        <end position="76"/>
    </location>
</feature>
<feature type="compositionally biased region" description="Basic and acidic residues" evidence="1">
    <location>
        <begin position="230"/>
        <end position="248"/>
    </location>
</feature>
<feature type="region of interest" description="Disordered" evidence="1">
    <location>
        <begin position="418"/>
        <end position="464"/>
    </location>
</feature>
<dbReference type="InterPro" id="IPR018808">
    <property type="entry name" value="Muniscin_C"/>
</dbReference>
<feature type="compositionally biased region" description="Basic and acidic residues" evidence="1">
    <location>
        <begin position="267"/>
        <end position="280"/>
    </location>
</feature>
<gene>
    <name evidence="3" type="primary">SYP1</name>
    <name evidence="3" type="ORF">LTR05_003899</name>
</gene>
<name>A0AAN7YH59_9EURO</name>
<keyword evidence="4" id="KW-1185">Reference proteome</keyword>
<evidence type="ECO:0000256" key="1">
    <source>
        <dbReference type="SAM" id="MobiDB-lite"/>
    </source>
</evidence>
<feature type="compositionally biased region" description="Polar residues" evidence="1">
    <location>
        <begin position="249"/>
        <end position="266"/>
    </location>
</feature>
<feature type="compositionally biased region" description="Basic and acidic residues" evidence="1">
    <location>
        <begin position="55"/>
        <end position="72"/>
    </location>
</feature>
<accession>A0AAN7YH59</accession>
<feature type="region of interest" description="Disordered" evidence="1">
    <location>
        <begin position="144"/>
        <end position="303"/>
    </location>
</feature>
<dbReference type="PROSITE" id="PS51072">
    <property type="entry name" value="MHD"/>
    <property type="match status" value="1"/>
</dbReference>
<dbReference type="Proteomes" id="UP001309876">
    <property type="component" value="Unassembled WGS sequence"/>
</dbReference>
<feature type="compositionally biased region" description="Polar residues" evidence="1">
    <location>
        <begin position="319"/>
        <end position="335"/>
    </location>
</feature>
<evidence type="ECO:0000259" key="2">
    <source>
        <dbReference type="PROSITE" id="PS51072"/>
    </source>
</evidence>
<dbReference type="AlphaFoldDB" id="A0AAN7YH59"/>
<dbReference type="Gene3D" id="1.20.1270.60">
    <property type="entry name" value="Arfaptin homology (AH) domain/BAR domain"/>
    <property type="match status" value="1"/>
</dbReference>
<organism evidence="3 4">
    <name type="scientific">Lithohypha guttulata</name>
    <dbReference type="NCBI Taxonomy" id="1690604"/>
    <lineage>
        <taxon>Eukaryota</taxon>
        <taxon>Fungi</taxon>
        <taxon>Dikarya</taxon>
        <taxon>Ascomycota</taxon>
        <taxon>Pezizomycotina</taxon>
        <taxon>Eurotiomycetes</taxon>
        <taxon>Chaetothyriomycetidae</taxon>
        <taxon>Chaetothyriales</taxon>
        <taxon>Trichomeriaceae</taxon>
        <taxon>Lithohypha</taxon>
    </lineage>
</organism>
<dbReference type="Pfam" id="PF10291">
    <property type="entry name" value="muHD"/>
    <property type="match status" value="1"/>
</dbReference>
<feature type="compositionally biased region" description="Polar residues" evidence="1">
    <location>
        <begin position="281"/>
        <end position="302"/>
    </location>
</feature>
<feature type="compositionally biased region" description="Low complexity" evidence="1">
    <location>
        <begin position="434"/>
        <end position="462"/>
    </location>
</feature>
<dbReference type="InterPro" id="IPR028565">
    <property type="entry name" value="MHD"/>
</dbReference>